<dbReference type="Proteomes" id="UP000322822">
    <property type="component" value="Chromosome 1"/>
</dbReference>
<dbReference type="AlphaFoldDB" id="A0A5P2H1K2"/>
<reference evidence="1 2" key="1">
    <citation type="submission" date="2019-09" db="EMBL/GenBank/DDBJ databases">
        <title>FDA dAtabase for Regulatory Grade micrObial Sequences (FDA-ARGOS): Supporting development and validation of Infectious Disease Dx tests.</title>
        <authorList>
            <person name="Sciortino C."/>
            <person name="Tallon L."/>
            <person name="Sadzewicz L."/>
            <person name="Vavikolanu K."/>
            <person name="Mehta A."/>
            <person name="Aluvathingal J."/>
            <person name="Nadendla S."/>
            <person name="Nandy P."/>
            <person name="Geyer C."/>
            <person name="Yan Y."/>
            <person name="Sichtig H."/>
        </authorList>
    </citation>
    <scope>NUCLEOTIDE SEQUENCE [LARGE SCALE GENOMIC DNA]</scope>
    <source>
        <strain evidence="1 2">FDAARGOS_664</strain>
    </source>
</reference>
<dbReference type="EMBL" id="CP044065">
    <property type="protein sequence ID" value="QET01766.1"/>
    <property type="molecule type" value="Genomic_DNA"/>
</dbReference>
<sequence length="248" mass="28044">MDDWLNVTVRGTAIWPAEETTVQFGGHTLILKPMKRDTEQSIHINLRGTSEIEAQTIINRFLSLLSWIDDQPMENIFGFSGSPVPIPAGRGDRVTAQSRIFPFGRTLETNPKSRLALALFREARTVNSTPYEFLGYFKILNIVWNDRWATINGTRERPIVDGIRTTLPHLKDSRSLQRLRVISQTHTDSAAYLYESGRCAVAHANLSNVVDPDDFGDLRRLSADMCIIKEIAEYLLETHFGQSRSILG</sequence>
<dbReference type="InterPro" id="IPR035383">
    <property type="entry name" value="MauJ"/>
</dbReference>
<dbReference type="OrthoDB" id="9124799at2"/>
<accession>A0A5P2H1K2</accession>
<protein>
    <submittedName>
        <fullName evidence="1">Uncharacterized protein</fullName>
    </submittedName>
</protein>
<organism evidence="1 2">
    <name type="scientific">Cupriavidus pauculus</name>
    <dbReference type="NCBI Taxonomy" id="82633"/>
    <lineage>
        <taxon>Bacteria</taxon>
        <taxon>Pseudomonadati</taxon>
        <taxon>Pseudomonadota</taxon>
        <taxon>Betaproteobacteria</taxon>
        <taxon>Burkholderiales</taxon>
        <taxon>Burkholderiaceae</taxon>
        <taxon>Cupriavidus</taxon>
    </lineage>
</organism>
<gene>
    <name evidence="1" type="ORF">FOB72_06710</name>
</gene>
<dbReference type="Pfam" id="PF17419">
    <property type="entry name" value="MauJ"/>
    <property type="match status" value="1"/>
</dbReference>
<proteinExistence type="predicted"/>
<evidence type="ECO:0000313" key="2">
    <source>
        <dbReference type="Proteomes" id="UP000322822"/>
    </source>
</evidence>
<name>A0A5P2H1K2_9BURK</name>
<evidence type="ECO:0000313" key="1">
    <source>
        <dbReference type="EMBL" id="QET01766.1"/>
    </source>
</evidence>
<dbReference type="RefSeq" id="WP_150371816.1">
    <property type="nucleotide sequence ID" value="NZ_CP044065.1"/>
</dbReference>